<gene>
    <name evidence="7" type="ORF">PCAL00307_LOCUS5759</name>
    <name evidence="8" type="ORF">PECAL_1P32330</name>
</gene>
<dbReference type="EMBL" id="CAKKNE010000001">
    <property type="protein sequence ID" value="CAH0366724.1"/>
    <property type="molecule type" value="Genomic_DNA"/>
</dbReference>
<dbReference type="InterPro" id="IPR000774">
    <property type="entry name" value="PPIase_FKBP_N"/>
</dbReference>
<organism evidence="7">
    <name type="scientific">Pelagomonas calceolata</name>
    <dbReference type="NCBI Taxonomy" id="35677"/>
    <lineage>
        <taxon>Eukaryota</taxon>
        <taxon>Sar</taxon>
        <taxon>Stramenopiles</taxon>
        <taxon>Ochrophyta</taxon>
        <taxon>Pelagophyceae</taxon>
        <taxon>Pelagomonadales</taxon>
        <taxon>Pelagomonadaceae</taxon>
        <taxon>Pelagomonas</taxon>
    </lineage>
</organism>
<dbReference type="PANTHER" id="PTHR43811">
    <property type="entry name" value="FKBP-TYPE PEPTIDYL-PROLYL CIS-TRANS ISOMERASE FKPA"/>
    <property type="match status" value="1"/>
</dbReference>
<dbReference type="OrthoDB" id="1902587at2759"/>
<evidence type="ECO:0000256" key="3">
    <source>
        <dbReference type="ARBA" id="ARBA00023110"/>
    </source>
</evidence>
<evidence type="ECO:0000256" key="5">
    <source>
        <dbReference type="PROSITE-ProRule" id="PRU00277"/>
    </source>
</evidence>
<keyword evidence="3 5" id="KW-0697">Rotamase</keyword>
<dbReference type="GO" id="GO:0006457">
    <property type="term" value="P:protein folding"/>
    <property type="evidence" value="ECO:0007669"/>
    <property type="project" value="InterPro"/>
</dbReference>
<accession>A0A7S4E4R0</accession>
<evidence type="ECO:0000313" key="7">
    <source>
        <dbReference type="EMBL" id="CAE0690323.1"/>
    </source>
</evidence>
<dbReference type="PROSITE" id="PS50059">
    <property type="entry name" value="FKBP_PPIASE"/>
    <property type="match status" value="1"/>
</dbReference>
<dbReference type="GO" id="GO:0003755">
    <property type="term" value="F:peptidyl-prolyl cis-trans isomerase activity"/>
    <property type="evidence" value="ECO:0007669"/>
    <property type="project" value="UniProtKB-KW"/>
</dbReference>
<dbReference type="Proteomes" id="UP000789595">
    <property type="component" value="Unassembled WGS sequence"/>
</dbReference>
<evidence type="ECO:0000259" key="6">
    <source>
        <dbReference type="PROSITE" id="PS50059"/>
    </source>
</evidence>
<dbReference type="Gene3D" id="3.10.50.40">
    <property type="match status" value="1"/>
</dbReference>
<comment type="catalytic activity">
    <reaction evidence="1 5">
        <text>[protein]-peptidylproline (omega=180) = [protein]-peptidylproline (omega=0)</text>
        <dbReference type="Rhea" id="RHEA:16237"/>
        <dbReference type="Rhea" id="RHEA-COMP:10747"/>
        <dbReference type="Rhea" id="RHEA-COMP:10748"/>
        <dbReference type="ChEBI" id="CHEBI:83833"/>
        <dbReference type="ChEBI" id="CHEBI:83834"/>
        <dbReference type="EC" id="5.2.1.8"/>
    </reaction>
</comment>
<dbReference type="PANTHER" id="PTHR43811:SF19">
    <property type="entry name" value="39 KDA FK506-BINDING NUCLEAR PROTEIN"/>
    <property type="match status" value="1"/>
</dbReference>
<dbReference type="SUPFAM" id="SSF54534">
    <property type="entry name" value="FKBP-like"/>
    <property type="match status" value="1"/>
</dbReference>
<evidence type="ECO:0000313" key="8">
    <source>
        <dbReference type="EMBL" id="CAH0366724.1"/>
    </source>
</evidence>
<dbReference type="EMBL" id="HBIW01006878">
    <property type="protein sequence ID" value="CAE0690323.1"/>
    <property type="molecule type" value="Transcribed_RNA"/>
</dbReference>
<evidence type="ECO:0000256" key="2">
    <source>
        <dbReference type="ARBA" id="ARBA00013194"/>
    </source>
</evidence>
<dbReference type="Pfam" id="PF01346">
    <property type="entry name" value="FKBP_N"/>
    <property type="match status" value="1"/>
</dbReference>
<name>A0A7S4E4R0_9STRA</name>
<keyword evidence="9" id="KW-1185">Reference proteome</keyword>
<dbReference type="AlphaFoldDB" id="A0A7S4E4R0"/>
<dbReference type="InterPro" id="IPR046357">
    <property type="entry name" value="PPIase_dom_sf"/>
</dbReference>
<protein>
    <recommendedName>
        <fullName evidence="2 5">peptidylprolyl isomerase</fullName>
        <ecNumber evidence="2 5">5.2.1.8</ecNumber>
    </recommendedName>
</protein>
<evidence type="ECO:0000256" key="4">
    <source>
        <dbReference type="ARBA" id="ARBA00023235"/>
    </source>
</evidence>
<evidence type="ECO:0000313" key="9">
    <source>
        <dbReference type="Proteomes" id="UP000789595"/>
    </source>
</evidence>
<evidence type="ECO:0000256" key="1">
    <source>
        <dbReference type="ARBA" id="ARBA00000971"/>
    </source>
</evidence>
<keyword evidence="4 5" id="KW-0413">Isomerase</keyword>
<sequence>MMRSLAFLSCVRAFTAPKTIAQRALALRAGDAPDDKTLFALGVNVATQLNDIRTLFKKEEIPKIVEGITAYLSKEVVDPKPVLVEQGNAINQLIQQRMASAIDDEKARGAEAVAAAAAVEGAEQTKSGLVIEHVKEGVGPFPTAASTVSVHYVGTLIDGTVFDSSRARGEPAQFAVKQVIKGWQEALQLMQEGGTAKLTIPADIAYGDGGSPPNIPGGATICFEVELLKVLTGGVGGLIL</sequence>
<reference evidence="7" key="1">
    <citation type="submission" date="2021-01" db="EMBL/GenBank/DDBJ databases">
        <authorList>
            <person name="Corre E."/>
            <person name="Pelletier E."/>
            <person name="Niang G."/>
            <person name="Scheremetjew M."/>
            <person name="Finn R."/>
            <person name="Kale V."/>
            <person name="Holt S."/>
            <person name="Cochrane G."/>
            <person name="Meng A."/>
            <person name="Brown T."/>
            <person name="Cohen L."/>
        </authorList>
    </citation>
    <scope>NUCLEOTIDE SEQUENCE</scope>
    <source>
        <strain evidence="7">CCMP1756</strain>
    </source>
</reference>
<proteinExistence type="predicted"/>
<feature type="domain" description="PPIase FKBP-type" evidence="6">
    <location>
        <begin position="145"/>
        <end position="231"/>
    </location>
</feature>
<dbReference type="Pfam" id="PF00254">
    <property type="entry name" value="FKBP_C"/>
    <property type="match status" value="1"/>
</dbReference>
<dbReference type="EC" id="5.2.1.8" evidence="2 5"/>
<dbReference type="InterPro" id="IPR001179">
    <property type="entry name" value="PPIase_FKBP_dom"/>
</dbReference>
<reference evidence="8" key="2">
    <citation type="submission" date="2021-11" db="EMBL/GenBank/DDBJ databases">
        <authorList>
            <consortium name="Genoscope - CEA"/>
            <person name="William W."/>
        </authorList>
    </citation>
    <scope>NUCLEOTIDE SEQUENCE</scope>
</reference>
<dbReference type="FunFam" id="3.10.50.40:FF:000006">
    <property type="entry name" value="Peptidyl-prolyl cis-trans isomerase"/>
    <property type="match status" value="1"/>
</dbReference>